<keyword evidence="7" id="KW-1133">Transmembrane helix</keyword>
<dbReference type="AlphaFoldDB" id="A0A0S3PXR4"/>
<protein>
    <recommendedName>
        <fullName evidence="9">Membrane fusion protein (MFP) family protein</fullName>
    </recommendedName>
</protein>
<feature type="domain" description="AprE-like long alpha-helical hairpin" evidence="11">
    <location>
        <begin position="89"/>
        <end position="279"/>
    </location>
</feature>
<evidence type="ECO:0000256" key="1">
    <source>
        <dbReference type="ARBA" id="ARBA00004377"/>
    </source>
</evidence>
<evidence type="ECO:0000256" key="7">
    <source>
        <dbReference type="ARBA" id="ARBA00022989"/>
    </source>
</evidence>
<dbReference type="OrthoDB" id="9810980at2"/>
<accession>A0A0S3PXR4</accession>
<evidence type="ECO:0000313" key="13">
    <source>
        <dbReference type="EMBL" id="BAT60744.1"/>
    </source>
</evidence>
<dbReference type="GO" id="GO:0005886">
    <property type="term" value="C:plasma membrane"/>
    <property type="evidence" value="ECO:0007669"/>
    <property type="project" value="UniProtKB-SubCell"/>
</dbReference>
<evidence type="ECO:0000259" key="12">
    <source>
        <dbReference type="Pfam" id="PF26002"/>
    </source>
</evidence>
<organism evidence="13 14">
    <name type="scientific">Variibacter gotjawalensis</name>
    <dbReference type="NCBI Taxonomy" id="1333996"/>
    <lineage>
        <taxon>Bacteria</taxon>
        <taxon>Pseudomonadati</taxon>
        <taxon>Pseudomonadota</taxon>
        <taxon>Alphaproteobacteria</taxon>
        <taxon>Hyphomicrobiales</taxon>
        <taxon>Nitrobacteraceae</taxon>
        <taxon>Variibacter</taxon>
    </lineage>
</organism>
<dbReference type="Gene3D" id="2.40.30.170">
    <property type="match status" value="1"/>
</dbReference>
<dbReference type="InterPro" id="IPR050739">
    <property type="entry name" value="MFP"/>
</dbReference>
<dbReference type="KEGG" id="vgo:GJW-30_1_03294"/>
<dbReference type="InterPro" id="IPR010129">
    <property type="entry name" value="T1SS_HlyD"/>
</dbReference>
<evidence type="ECO:0000313" key="14">
    <source>
        <dbReference type="Proteomes" id="UP000236884"/>
    </source>
</evidence>
<feature type="coiled-coil region" evidence="10">
    <location>
        <begin position="252"/>
        <end position="279"/>
    </location>
</feature>
<dbReference type="PANTHER" id="PTHR30386">
    <property type="entry name" value="MEMBRANE FUSION SUBUNIT OF EMRAB-TOLC MULTIDRUG EFFLUX PUMP"/>
    <property type="match status" value="1"/>
</dbReference>
<keyword evidence="3 9" id="KW-0813">Transport</keyword>
<feature type="coiled-coil region" evidence="10">
    <location>
        <begin position="150"/>
        <end position="198"/>
    </location>
</feature>
<dbReference type="InterPro" id="IPR058982">
    <property type="entry name" value="Beta-barrel_AprE"/>
</dbReference>
<dbReference type="Gene3D" id="2.40.50.100">
    <property type="match status" value="1"/>
</dbReference>
<evidence type="ECO:0000256" key="8">
    <source>
        <dbReference type="ARBA" id="ARBA00023136"/>
    </source>
</evidence>
<evidence type="ECO:0000256" key="5">
    <source>
        <dbReference type="ARBA" id="ARBA00022519"/>
    </source>
</evidence>
<evidence type="ECO:0000256" key="10">
    <source>
        <dbReference type="SAM" id="Coils"/>
    </source>
</evidence>
<evidence type="ECO:0000256" key="3">
    <source>
        <dbReference type="ARBA" id="ARBA00022448"/>
    </source>
</evidence>
<dbReference type="EMBL" id="AP014946">
    <property type="protein sequence ID" value="BAT60744.1"/>
    <property type="molecule type" value="Genomic_DNA"/>
</dbReference>
<feature type="domain" description="AprE-like beta-barrel" evidence="12">
    <location>
        <begin position="321"/>
        <end position="407"/>
    </location>
</feature>
<dbReference type="PANTHER" id="PTHR30386:SF17">
    <property type="entry name" value="ALKALINE PROTEASE SECRETION PROTEIN APRE"/>
    <property type="match status" value="1"/>
</dbReference>
<dbReference type="InterPro" id="IPR058781">
    <property type="entry name" value="HH_AprE-like"/>
</dbReference>
<reference evidence="13 14" key="1">
    <citation type="submission" date="2015-08" db="EMBL/GenBank/DDBJ databases">
        <title>Investigation of the bacterial diversity of lava forest soil.</title>
        <authorList>
            <person name="Lee J.S."/>
        </authorList>
    </citation>
    <scope>NUCLEOTIDE SEQUENCE [LARGE SCALE GENOMIC DNA]</scope>
    <source>
        <strain evidence="13 14">GJW-30</strain>
    </source>
</reference>
<evidence type="ECO:0000256" key="4">
    <source>
        <dbReference type="ARBA" id="ARBA00022475"/>
    </source>
</evidence>
<gene>
    <name evidence="13" type="primary">prsE_2</name>
    <name evidence="13" type="ORF">GJW-30_1_03294</name>
</gene>
<dbReference type="NCBIfam" id="TIGR01843">
    <property type="entry name" value="type_I_hlyD"/>
    <property type="match status" value="1"/>
</dbReference>
<keyword evidence="8" id="KW-0472">Membrane</keyword>
<keyword evidence="10" id="KW-0175">Coiled coil</keyword>
<keyword evidence="4 9" id="KW-1003">Cell membrane</keyword>
<sequence length="431" mass="47271">MAKVSAEHSLAMHGRIFALSFIALVGGSIALATGIDASGAIIAAGNLVVDSELKKVQHPSGGVVTEILINEGTKVAQGDIVMRLDPTVAKATLNAVTKDLWELAARKARLEAEREGEGELAFPPELTEAASDPALAGILVGEQRLFRSRNDTNSGQKAQLRERIDQLKQETNGIKGQLEAKRKELELIGRELEGVNELWEKKLVPITRVTILEREKARLGGETGRLEAAFAQTRGKISETELQIIQVDQTMRSDIGKELADIRAKMSELTEKRTAALDQSQRIDIRAPQSGTVLQLSVHTVGGVVAGGEQLMQIVPEADRLTVEARIRPADIDRVQVGQSASLRFSNVDRRTTPEFDGTVVRVSADAVKDDRVDEPYFVVRVRFDRGEAPEALKLVPGMPLEVFIRTDSRSLMSYIVKPLTDQVRHAFRER</sequence>
<dbReference type="RefSeq" id="WP_096357234.1">
    <property type="nucleotide sequence ID" value="NZ_AP014946.1"/>
</dbReference>
<dbReference type="GO" id="GO:0015031">
    <property type="term" value="P:protein transport"/>
    <property type="evidence" value="ECO:0007669"/>
    <property type="project" value="InterPro"/>
</dbReference>
<name>A0A0S3PXR4_9BRAD</name>
<dbReference type="Pfam" id="PF25994">
    <property type="entry name" value="HH_AprE"/>
    <property type="match status" value="1"/>
</dbReference>
<dbReference type="Proteomes" id="UP000236884">
    <property type="component" value="Chromosome"/>
</dbReference>
<evidence type="ECO:0000256" key="9">
    <source>
        <dbReference type="RuleBase" id="RU365093"/>
    </source>
</evidence>
<evidence type="ECO:0000256" key="6">
    <source>
        <dbReference type="ARBA" id="ARBA00022692"/>
    </source>
</evidence>
<comment type="similarity">
    <text evidence="2 9">Belongs to the membrane fusion protein (MFP) (TC 8.A.1) family.</text>
</comment>
<evidence type="ECO:0000256" key="2">
    <source>
        <dbReference type="ARBA" id="ARBA00009477"/>
    </source>
</evidence>
<keyword evidence="6" id="KW-0812">Transmembrane</keyword>
<keyword evidence="5 9" id="KW-0997">Cell inner membrane</keyword>
<keyword evidence="14" id="KW-1185">Reference proteome</keyword>
<comment type="subcellular location">
    <subcellularLocation>
        <location evidence="1 9">Cell inner membrane</location>
        <topology evidence="1 9">Single-pass membrane protein</topology>
    </subcellularLocation>
</comment>
<dbReference type="PRINTS" id="PR01490">
    <property type="entry name" value="RTXTOXIND"/>
</dbReference>
<proteinExistence type="inferred from homology"/>
<dbReference type="Pfam" id="PF26002">
    <property type="entry name" value="Beta-barrel_AprE"/>
    <property type="match status" value="1"/>
</dbReference>
<evidence type="ECO:0000259" key="11">
    <source>
        <dbReference type="Pfam" id="PF25994"/>
    </source>
</evidence>